<keyword evidence="3" id="KW-0812">Transmembrane</keyword>
<keyword evidence="4 7" id="KW-0732">Signal</keyword>
<keyword evidence="2 7" id="KW-0337">GPI-anchor biosynthesis</keyword>
<feature type="signal peptide" evidence="7">
    <location>
        <begin position="1"/>
        <end position="25"/>
    </location>
</feature>
<evidence type="ECO:0000256" key="1">
    <source>
        <dbReference type="ARBA" id="ARBA00004127"/>
    </source>
</evidence>
<evidence type="ECO:0000313" key="8">
    <source>
        <dbReference type="EMBL" id="JAT54041.1"/>
    </source>
</evidence>
<dbReference type="GO" id="GO:0005789">
    <property type="term" value="C:endoplasmic reticulum membrane"/>
    <property type="evidence" value="ECO:0007669"/>
    <property type="project" value="TreeGrafter"/>
</dbReference>
<protein>
    <recommendedName>
        <fullName evidence="7">Post-GPI attachment to proteins factor 3</fullName>
    </recommendedName>
</protein>
<evidence type="ECO:0000256" key="4">
    <source>
        <dbReference type="ARBA" id="ARBA00022729"/>
    </source>
</evidence>
<name>A0A1D1YHF4_9ARAE</name>
<dbReference type="Pfam" id="PF04080">
    <property type="entry name" value="Per1"/>
    <property type="match status" value="1"/>
</dbReference>
<evidence type="ECO:0000256" key="5">
    <source>
        <dbReference type="ARBA" id="ARBA00022989"/>
    </source>
</evidence>
<comment type="similarity">
    <text evidence="7">Belongs to the PGAP3 family.</text>
</comment>
<dbReference type="PANTHER" id="PTHR13148:SF0">
    <property type="entry name" value="POST-GPI ATTACHMENT TO PROTEINS FACTOR 3"/>
    <property type="match status" value="1"/>
</dbReference>
<dbReference type="AlphaFoldDB" id="A0A1D1YHF4"/>
<reference evidence="8" key="1">
    <citation type="submission" date="2015-07" db="EMBL/GenBank/DDBJ databases">
        <title>Transcriptome Assembly of Anthurium amnicola.</title>
        <authorList>
            <person name="Suzuki J."/>
        </authorList>
    </citation>
    <scope>NUCLEOTIDE SEQUENCE</scope>
</reference>
<dbReference type="PANTHER" id="PTHR13148">
    <property type="entry name" value="PER1-RELATED"/>
    <property type="match status" value="1"/>
</dbReference>
<dbReference type="InterPro" id="IPR007217">
    <property type="entry name" value="Per1-like"/>
</dbReference>
<feature type="chain" id="PRO_5016485506" description="Post-GPI attachment to proteins factor 3" evidence="7">
    <location>
        <begin position="26"/>
        <end position="163"/>
    </location>
</feature>
<dbReference type="EMBL" id="GDJX01013895">
    <property type="protein sequence ID" value="JAT54041.1"/>
    <property type="molecule type" value="Transcribed_RNA"/>
</dbReference>
<proteinExistence type="inferred from homology"/>
<organism evidence="8">
    <name type="scientific">Anthurium amnicola</name>
    <dbReference type="NCBI Taxonomy" id="1678845"/>
    <lineage>
        <taxon>Eukaryota</taxon>
        <taxon>Viridiplantae</taxon>
        <taxon>Streptophyta</taxon>
        <taxon>Embryophyta</taxon>
        <taxon>Tracheophyta</taxon>
        <taxon>Spermatophyta</taxon>
        <taxon>Magnoliopsida</taxon>
        <taxon>Liliopsida</taxon>
        <taxon>Araceae</taxon>
        <taxon>Pothoideae</taxon>
        <taxon>Potheae</taxon>
        <taxon>Anthurium</taxon>
    </lineage>
</organism>
<keyword evidence="6" id="KW-0472">Membrane</keyword>
<comment type="function">
    <text evidence="7">Involved in the lipid remodeling steps of GPI-anchor maturation.</text>
</comment>
<evidence type="ECO:0000256" key="2">
    <source>
        <dbReference type="ARBA" id="ARBA00022502"/>
    </source>
</evidence>
<keyword evidence="7" id="KW-0333">Golgi apparatus</keyword>
<comment type="subcellular location">
    <subcellularLocation>
        <location evidence="1">Endomembrane system</location>
        <topology evidence="1">Multi-pass membrane protein</topology>
    </subcellularLocation>
    <subcellularLocation>
        <location evidence="7">Golgi apparatus membrane</location>
        <topology evidence="7">Multi-pass membrane protein</topology>
    </subcellularLocation>
</comment>
<sequence>MSPAAAARWLVFFAALGCLAGLLDASAGDVDPPYRSCVDQCEQSGRIGDMTFRQCQFQSDGVPADGPWYMQEPLYLRWKQLNCESDCRYHCMMQRESERENFGLEPVKYHGKWPFKRVFVFQVCHGRRNLLHFPMSSESNSLSEFFLESFFFGFFRFECLENL</sequence>
<gene>
    <name evidence="8" type="primary">pgap3_0</name>
    <name evidence="8" type="ORF">g.71925</name>
</gene>
<dbReference type="GO" id="GO:0006506">
    <property type="term" value="P:GPI anchor biosynthetic process"/>
    <property type="evidence" value="ECO:0007669"/>
    <property type="project" value="UniProtKB-KW"/>
</dbReference>
<evidence type="ECO:0000256" key="3">
    <source>
        <dbReference type="ARBA" id="ARBA00022692"/>
    </source>
</evidence>
<evidence type="ECO:0000256" key="6">
    <source>
        <dbReference type="ARBA" id="ARBA00023136"/>
    </source>
</evidence>
<accession>A0A1D1YHF4</accession>
<keyword evidence="5" id="KW-1133">Transmembrane helix</keyword>
<dbReference type="GO" id="GO:0000139">
    <property type="term" value="C:Golgi membrane"/>
    <property type="evidence" value="ECO:0007669"/>
    <property type="project" value="UniProtKB-SubCell"/>
</dbReference>
<evidence type="ECO:0000256" key="7">
    <source>
        <dbReference type="RuleBase" id="RU365066"/>
    </source>
</evidence>
<dbReference type="GO" id="GO:0016788">
    <property type="term" value="F:hydrolase activity, acting on ester bonds"/>
    <property type="evidence" value="ECO:0007669"/>
    <property type="project" value="TreeGrafter"/>
</dbReference>